<evidence type="ECO:0000313" key="2">
    <source>
        <dbReference type="Proteomes" id="UP000244334"/>
    </source>
</evidence>
<dbReference type="AlphaFoldDB" id="A0A328TIS8"/>
<accession>A0A328TIS8</accession>
<protein>
    <submittedName>
        <fullName evidence="1">Transposase, Mutator family protein</fullName>
    </submittedName>
</protein>
<keyword evidence="2" id="KW-1185">Reference proteome</keyword>
<reference evidence="1" key="1">
    <citation type="submission" date="2018-04" db="EMBL/GenBank/DDBJ databases">
        <title>Genomes of the Obligate Erwinia dacicola and Facultative Enterobacter sp. OLF Endosymbionts of the Olive Fruit fly, Bactrocera oleae.</title>
        <authorList>
            <person name="Estes A.M."/>
            <person name="Hearn D.J."/>
            <person name="Agarwal S."/>
            <person name="Pierson E.A."/>
            <person name="Dunning-Hotopp J.C."/>
        </authorList>
    </citation>
    <scope>NUCLEOTIDE SEQUENCE [LARGE SCALE GENOMIC DNA]</scope>
    <source>
        <strain evidence="1">Oroville</strain>
    </source>
</reference>
<comment type="caution">
    <text evidence="1">The sequence shown here is derived from an EMBL/GenBank/DDBJ whole genome shotgun (WGS) entry which is preliminary data.</text>
</comment>
<dbReference type="EMBL" id="LJAM02000369">
    <property type="protein sequence ID" value="RAP70368.1"/>
    <property type="molecule type" value="Genomic_DNA"/>
</dbReference>
<proteinExistence type="predicted"/>
<evidence type="ECO:0000313" key="1">
    <source>
        <dbReference type="EMBL" id="RAP70368.1"/>
    </source>
</evidence>
<name>A0A328TIS8_9GAMM</name>
<sequence>GVLAKYSDKYPAAMKKLTKVREELLAFYDFPAAPGAASIRTTDPSVAW</sequence>
<dbReference type="Proteomes" id="UP000244334">
    <property type="component" value="Unassembled WGS sequence"/>
</dbReference>
<feature type="non-terminal residue" evidence="1">
    <location>
        <position position="1"/>
    </location>
</feature>
<gene>
    <name evidence="1" type="ORF">ACZ87_02828</name>
</gene>
<organism evidence="1 2">
    <name type="scientific">Candidatus Erwinia dacicola</name>
    <dbReference type="NCBI Taxonomy" id="252393"/>
    <lineage>
        <taxon>Bacteria</taxon>
        <taxon>Pseudomonadati</taxon>
        <taxon>Pseudomonadota</taxon>
        <taxon>Gammaproteobacteria</taxon>
        <taxon>Enterobacterales</taxon>
        <taxon>Erwiniaceae</taxon>
        <taxon>Erwinia</taxon>
    </lineage>
</organism>